<evidence type="ECO:0000313" key="1">
    <source>
        <dbReference type="EMBL" id="MDX8495329.1"/>
    </source>
</evidence>
<reference evidence="1 2" key="1">
    <citation type="submission" date="2023-08" db="EMBL/GenBank/DDBJ databases">
        <title>Implementing the SeqCode for naming new Mesorhizobium species isolated from Vachellia karroo root nodules.</title>
        <authorList>
            <person name="Van Lill M."/>
        </authorList>
    </citation>
    <scope>NUCLEOTIDE SEQUENCE [LARGE SCALE GENOMIC DNA]</scope>
    <source>
        <strain evidence="1 2">VK22B</strain>
    </source>
</reference>
<gene>
    <name evidence="1" type="ORF">RFN29_27605</name>
</gene>
<dbReference type="Pfam" id="PF11453">
    <property type="entry name" value="DUF2950"/>
    <property type="match status" value="1"/>
</dbReference>
<comment type="caution">
    <text evidence="1">The sequence shown here is derived from an EMBL/GenBank/DDBJ whole genome shotgun (WGS) entry which is preliminary data.</text>
</comment>
<protein>
    <submittedName>
        <fullName evidence="1">DUF2950 family protein</fullName>
    </submittedName>
</protein>
<keyword evidence="2" id="KW-1185">Reference proteome</keyword>
<dbReference type="InterPro" id="IPR021556">
    <property type="entry name" value="DUF2950"/>
</dbReference>
<evidence type="ECO:0000313" key="2">
    <source>
        <dbReference type="Proteomes" id="UP001271249"/>
    </source>
</evidence>
<proteinExistence type="predicted"/>
<dbReference type="Proteomes" id="UP001271249">
    <property type="component" value="Unassembled WGS sequence"/>
</dbReference>
<dbReference type="RefSeq" id="WP_320229125.1">
    <property type="nucleotide sequence ID" value="NZ_JAVIJB010000037.1"/>
</dbReference>
<sequence>MGRGIVYEADLGPDTEKKADAIKLFNPNDS</sequence>
<accession>A0ABU4Z7V6</accession>
<name>A0ABU4Z7V6_9HYPH</name>
<organism evidence="1 2">
    <name type="scientific">Mesorhizobium captivum</name>
    <dbReference type="NCBI Taxonomy" id="3072319"/>
    <lineage>
        <taxon>Bacteria</taxon>
        <taxon>Pseudomonadati</taxon>
        <taxon>Pseudomonadota</taxon>
        <taxon>Alphaproteobacteria</taxon>
        <taxon>Hyphomicrobiales</taxon>
        <taxon>Phyllobacteriaceae</taxon>
        <taxon>Mesorhizobium</taxon>
    </lineage>
</organism>
<dbReference type="EMBL" id="JAVIJC010000037">
    <property type="protein sequence ID" value="MDX8495329.1"/>
    <property type="molecule type" value="Genomic_DNA"/>
</dbReference>